<protein>
    <submittedName>
        <fullName evidence="3">V-set domain-containing T-cell activation inhibitor 1-like</fullName>
    </submittedName>
</protein>
<dbReference type="PROSITE" id="PS50835">
    <property type="entry name" value="IG_LIKE"/>
    <property type="match status" value="1"/>
</dbReference>
<gene>
    <name evidence="3" type="ORF">PECUL_23A020804</name>
</gene>
<sequence>MAQPLFILVGLLLAFGFSQAKLDVIADTEPVIVKPGEKVQLKCILQIDAKQLQVKDFMIQWFTKGRQVAEFDTKITIDKPGLSLSEEALKKGDGTLTIASATVEDSGNYRCYLTYKSDLSIKSLVLKVDDPNKPKEDESFEFSDTVLTKKVDKVIDWFGKFDAKMDELLKETKKCHPQGKATPAK</sequence>
<dbReference type="EMBL" id="OW240918">
    <property type="protein sequence ID" value="CAH2308122.1"/>
    <property type="molecule type" value="Genomic_DNA"/>
</dbReference>
<accession>A0AAD1STS9</accession>
<dbReference type="SUPFAM" id="SSF48726">
    <property type="entry name" value="Immunoglobulin"/>
    <property type="match status" value="1"/>
</dbReference>
<evidence type="ECO:0000313" key="4">
    <source>
        <dbReference type="Proteomes" id="UP001295444"/>
    </source>
</evidence>
<keyword evidence="1" id="KW-0732">Signal</keyword>
<dbReference type="AlphaFoldDB" id="A0AAD1STS9"/>
<feature type="domain" description="Ig-like" evidence="2">
    <location>
        <begin position="4"/>
        <end position="122"/>
    </location>
</feature>
<dbReference type="Pfam" id="PF07686">
    <property type="entry name" value="V-set"/>
    <property type="match status" value="1"/>
</dbReference>
<evidence type="ECO:0000256" key="1">
    <source>
        <dbReference type="SAM" id="SignalP"/>
    </source>
</evidence>
<evidence type="ECO:0000259" key="2">
    <source>
        <dbReference type="PROSITE" id="PS50835"/>
    </source>
</evidence>
<feature type="chain" id="PRO_5042172906" evidence="1">
    <location>
        <begin position="21"/>
        <end position="185"/>
    </location>
</feature>
<proteinExistence type="predicted"/>
<dbReference type="InterPro" id="IPR003599">
    <property type="entry name" value="Ig_sub"/>
</dbReference>
<organism evidence="3 4">
    <name type="scientific">Pelobates cultripes</name>
    <name type="common">Western spadefoot toad</name>
    <dbReference type="NCBI Taxonomy" id="61616"/>
    <lineage>
        <taxon>Eukaryota</taxon>
        <taxon>Metazoa</taxon>
        <taxon>Chordata</taxon>
        <taxon>Craniata</taxon>
        <taxon>Vertebrata</taxon>
        <taxon>Euteleostomi</taxon>
        <taxon>Amphibia</taxon>
        <taxon>Batrachia</taxon>
        <taxon>Anura</taxon>
        <taxon>Pelobatoidea</taxon>
        <taxon>Pelobatidae</taxon>
        <taxon>Pelobates</taxon>
    </lineage>
</organism>
<feature type="signal peptide" evidence="1">
    <location>
        <begin position="1"/>
        <end position="20"/>
    </location>
</feature>
<dbReference type="Proteomes" id="UP001295444">
    <property type="component" value="Chromosome 07"/>
</dbReference>
<dbReference type="Gene3D" id="2.60.40.10">
    <property type="entry name" value="Immunoglobulins"/>
    <property type="match status" value="1"/>
</dbReference>
<dbReference type="SMART" id="SM00409">
    <property type="entry name" value="IG"/>
    <property type="match status" value="1"/>
</dbReference>
<dbReference type="InterPro" id="IPR007110">
    <property type="entry name" value="Ig-like_dom"/>
</dbReference>
<dbReference type="InterPro" id="IPR013783">
    <property type="entry name" value="Ig-like_fold"/>
</dbReference>
<name>A0AAD1STS9_PELCU</name>
<reference evidence="3" key="1">
    <citation type="submission" date="2022-03" db="EMBL/GenBank/DDBJ databases">
        <authorList>
            <person name="Alioto T."/>
            <person name="Alioto T."/>
            <person name="Gomez Garrido J."/>
        </authorList>
    </citation>
    <scope>NUCLEOTIDE SEQUENCE</scope>
</reference>
<evidence type="ECO:0000313" key="3">
    <source>
        <dbReference type="EMBL" id="CAH2308122.1"/>
    </source>
</evidence>
<dbReference type="InterPro" id="IPR013106">
    <property type="entry name" value="Ig_V-set"/>
</dbReference>
<dbReference type="InterPro" id="IPR036179">
    <property type="entry name" value="Ig-like_dom_sf"/>
</dbReference>
<keyword evidence="4" id="KW-1185">Reference proteome</keyword>